<dbReference type="RefSeq" id="WP_050531376.1">
    <property type="nucleotide sequence ID" value="NZ_AQQZ01000005.1"/>
</dbReference>
<accession>A0A0L1JPS7</accession>
<evidence type="ECO:0000256" key="2">
    <source>
        <dbReference type="ARBA" id="ARBA00022908"/>
    </source>
</evidence>
<dbReference type="PATRIC" id="fig|1317121.7.peg.3378"/>
<keyword evidence="2" id="KW-0229">DNA integration</keyword>
<feature type="domain" description="Tyr recombinase" evidence="5">
    <location>
        <begin position="170"/>
        <end position="362"/>
    </location>
</feature>
<dbReference type="CDD" id="cd00796">
    <property type="entry name" value="INT_Rci_Hp1_C"/>
    <property type="match status" value="1"/>
</dbReference>
<keyword evidence="4" id="KW-0233">DNA recombination</keyword>
<dbReference type="PANTHER" id="PTHR30349:SF64">
    <property type="entry name" value="PROPHAGE INTEGRASE INTD-RELATED"/>
    <property type="match status" value="1"/>
</dbReference>
<dbReference type="Gene3D" id="1.10.150.130">
    <property type="match status" value="1"/>
</dbReference>
<dbReference type="AlphaFoldDB" id="A0A0L1JPS7"/>
<protein>
    <recommendedName>
        <fullName evidence="5">Tyr recombinase domain-containing protein</fullName>
    </recommendedName>
</protein>
<dbReference type="PANTHER" id="PTHR30349">
    <property type="entry name" value="PHAGE INTEGRASE-RELATED"/>
    <property type="match status" value="1"/>
</dbReference>
<dbReference type="GO" id="GO:0006310">
    <property type="term" value="P:DNA recombination"/>
    <property type="evidence" value="ECO:0007669"/>
    <property type="project" value="UniProtKB-KW"/>
</dbReference>
<evidence type="ECO:0000313" key="6">
    <source>
        <dbReference type="EMBL" id="KNG93403.1"/>
    </source>
</evidence>
<dbReference type="InterPro" id="IPR002104">
    <property type="entry name" value="Integrase_catalytic"/>
</dbReference>
<sequence>MPRRSSPPRLERDRKRPSEGNWYIYWTEGRRSREHSTGTGDRDQAELYFAEWKLRRFRPERAVEPHEFYVADAISHYLAKRLDDVTDPERLANAAKPIIRFFDGYSVGDINDALIKEYCQKRRKGRGDKGLKDGTLRRELSLLSTAIRRAEEDQLITRKIAVRLPPKPEGRIRFLTCEEALTLIRVSRSFDSPLQDGVPTESKTEHLTLFLRIGLLTGQRKEAILSLRWSDIDFDSNIIYWNPIGRRRTKKERPSSRLPARLRKYLLRRRRRFPEDEFVITHRGKSLQNIKRAFRTAVVAAGLETDGDRKVVPHILRHTCATWLMQKGAPKWDACGFLGMTLETLEKNYGHHHPDHQRGAADAI</sequence>
<comment type="caution">
    <text evidence="6">The sequence shown here is derived from an EMBL/GenBank/DDBJ whole genome shotgun (WGS) entry which is preliminary data.</text>
</comment>
<comment type="similarity">
    <text evidence="1">Belongs to the 'phage' integrase family.</text>
</comment>
<dbReference type="Proteomes" id="UP000036938">
    <property type="component" value="Unassembled WGS sequence"/>
</dbReference>
<proteinExistence type="inferred from homology"/>
<gene>
    <name evidence="6" type="ORF">ATO11_13330</name>
</gene>
<dbReference type="InterPro" id="IPR050090">
    <property type="entry name" value="Tyrosine_recombinase_XerCD"/>
</dbReference>
<dbReference type="EMBL" id="AQQZ01000005">
    <property type="protein sequence ID" value="KNG93403.1"/>
    <property type="molecule type" value="Genomic_DNA"/>
</dbReference>
<name>A0A0L1JPS7_9RHOB</name>
<dbReference type="InterPro" id="IPR011010">
    <property type="entry name" value="DNA_brk_join_enz"/>
</dbReference>
<reference evidence="6 7" key="1">
    <citation type="journal article" date="2015" name="Int. J. Syst. Evol. Microbiol.">
        <title>Aestuariivita atlantica sp. nov., isolated from deep sea sediment of the Atlantic Ocean.</title>
        <authorList>
            <person name="Li G."/>
            <person name="Lai Q."/>
            <person name="Du Y."/>
            <person name="Liu X."/>
            <person name="Sun F."/>
            <person name="Shao Z."/>
        </authorList>
    </citation>
    <scope>NUCLEOTIDE SEQUENCE [LARGE SCALE GENOMIC DNA]</scope>
    <source>
        <strain evidence="6 7">22II-S11-z3</strain>
    </source>
</reference>
<dbReference type="Pfam" id="PF00589">
    <property type="entry name" value="Phage_integrase"/>
    <property type="match status" value="1"/>
</dbReference>
<keyword evidence="3" id="KW-0238">DNA-binding</keyword>
<dbReference type="SUPFAM" id="SSF56349">
    <property type="entry name" value="DNA breaking-rejoining enzymes"/>
    <property type="match status" value="1"/>
</dbReference>
<dbReference type="GO" id="GO:0003677">
    <property type="term" value="F:DNA binding"/>
    <property type="evidence" value="ECO:0007669"/>
    <property type="project" value="UniProtKB-KW"/>
</dbReference>
<evidence type="ECO:0000256" key="3">
    <source>
        <dbReference type="ARBA" id="ARBA00023125"/>
    </source>
</evidence>
<keyword evidence="7" id="KW-1185">Reference proteome</keyword>
<evidence type="ECO:0000313" key="7">
    <source>
        <dbReference type="Proteomes" id="UP000036938"/>
    </source>
</evidence>
<organism evidence="6 7">
    <name type="scientific">Pseudaestuariivita atlantica</name>
    <dbReference type="NCBI Taxonomy" id="1317121"/>
    <lineage>
        <taxon>Bacteria</taxon>
        <taxon>Pseudomonadati</taxon>
        <taxon>Pseudomonadota</taxon>
        <taxon>Alphaproteobacteria</taxon>
        <taxon>Rhodobacterales</taxon>
        <taxon>Paracoccaceae</taxon>
        <taxon>Pseudaestuariivita</taxon>
    </lineage>
</organism>
<dbReference type="InterPro" id="IPR013762">
    <property type="entry name" value="Integrase-like_cat_sf"/>
</dbReference>
<dbReference type="Gene3D" id="1.10.443.10">
    <property type="entry name" value="Intergrase catalytic core"/>
    <property type="match status" value="1"/>
</dbReference>
<dbReference type="InterPro" id="IPR010998">
    <property type="entry name" value="Integrase_recombinase_N"/>
</dbReference>
<evidence type="ECO:0000259" key="5">
    <source>
        <dbReference type="PROSITE" id="PS51898"/>
    </source>
</evidence>
<dbReference type="OrthoDB" id="9808346at2"/>
<evidence type="ECO:0000256" key="4">
    <source>
        <dbReference type="ARBA" id="ARBA00023172"/>
    </source>
</evidence>
<dbReference type="GO" id="GO:0015074">
    <property type="term" value="P:DNA integration"/>
    <property type="evidence" value="ECO:0007669"/>
    <property type="project" value="UniProtKB-KW"/>
</dbReference>
<dbReference type="PROSITE" id="PS51898">
    <property type="entry name" value="TYR_RECOMBINASE"/>
    <property type="match status" value="1"/>
</dbReference>
<evidence type="ECO:0000256" key="1">
    <source>
        <dbReference type="ARBA" id="ARBA00008857"/>
    </source>
</evidence>